<comment type="caution">
    <text evidence="1">The sequence shown here is derived from an EMBL/GenBank/DDBJ whole genome shotgun (WGS) entry which is preliminary data.</text>
</comment>
<dbReference type="Proteomes" id="UP000685013">
    <property type="component" value="Chromosome 1"/>
</dbReference>
<reference evidence="1 2" key="1">
    <citation type="journal article" date="2021" name="Hortic Res">
        <title>The domestication of Cucurbita argyrosperma as revealed by the genome of its wild relative.</title>
        <authorList>
            <person name="Barrera-Redondo J."/>
            <person name="Sanchez-de la Vega G."/>
            <person name="Aguirre-Liguori J.A."/>
            <person name="Castellanos-Morales G."/>
            <person name="Gutierrez-Guerrero Y.T."/>
            <person name="Aguirre-Dugua X."/>
            <person name="Aguirre-Planter E."/>
            <person name="Tenaillon M.I."/>
            <person name="Lira-Saade R."/>
            <person name="Eguiarte L.E."/>
        </authorList>
    </citation>
    <scope>NUCLEOTIDE SEQUENCE [LARGE SCALE GENOMIC DNA]</scope>
    <source>
        <strain evidence="1">JBR-2021</strain>
    </source>
</reference>
<evidence type="ECO:0000313" key="1">
    <source>
        <dbReference type="EMBL" id="KAG6608221.1"/>
    </source>
</evidence>
<organism evidence="1 2">
    <name type="scientific">Cucurbita argyrosperma subsp. sororia</name>
    <dbReference type="NCBI Taxonomy" id="37648"/>
    <lineage>
        <taxon>Eukaryota</taxon>
        <taxon>Viridiplantae</taxon>
        <taxon>Streptophyta</taxon>
        <taxon>Embryophyta</taxon>
        <taxon>Tracheophyta</taxon>
        <taxon>Spermatophyta</taxon>
        <taxon>Magnoliopsida</taxon>
        <taxon>eudicotyledons</taxon>
        <taxon>Gunneridae</taxon>
        <taxon>Pentapetalae</taxon>
        <taxon>rosids</taxon>
        <taxon>fabids</taxon>
        <taxon>Cucurbitales</taxon>
        <taxon>Cucurbitaceae</taxon>
        <taxon>Cucurbiteae</taxon>
        <taxon>Cucurbita</taxon>
    </lineage>
</organism>
<sequence>MTPIVTNLFTDVGCYLFNMLDAVDSTTPGWWIFKFSSSQIRPRLEEQLALGEEEIHCYSYNQLEIDYLQDLRNHGVSSNEYPLVKRAVESFIAAEVVCSPTLFSFGLLNSFRVYRSF</sequence>
<evidence type="ECO:0000313" key="2">
    <source>
        <dbReference type="Proteomes" id="UP000685013"/>
    </source>
</evidence>
<gene>
    <name evidence="1" type="ORF">SDJN03_01563</name>
</gene>
<feature type="non-terminal residue" evidence="1">
    <location>
        <position position="1"/>
    </location>
</feature>
<keyword evidence="2" id="KW-1185">Reference proteome</keyword>
<protein>
    <submittedName>
        <fullName evidence="1">Uncharacterized protein</fullName>
    </submittedName>
</protein>
<name>A0AAV6P7Y6_9ROSI</name>
<proteinExistence type="predicted"/>
<accession>A0AAV6P7Y6</accession>
<dbReference type="EMBL" id="JAGKQH010000001">
    <property type="protein sequence ID" value="KAG6608221.1"/>
    <property type="molecule type" value="Genomic_DNA"/>
</dbReference>
<dbReference type="AlphaFoldDB" id="A0AAV6P7Y6"/>